<evidence type="ECO:0000313" key="2">
    <source>
        <dbReference type="Proteomes" id="UP001281147"/>
    </source>
</evidence>
<reference evidence="1" key="1">
    <citation type="submission" date="2023-07" db="EMBL/GenBank/DDBJ databases">
        <title>Black Yeasts Isolated from many extreme environments.</title>
        <authorList>
            <person name="Coleine C."/>
            <person name="Stajich J.E."/>
            <person name="Selbmann L."/>
        </authorList>
    </citation>
    <scope>NUCLEOTIDE SEQUENCE</scope>
    <source>
        <strain evidence="1">CCFEE 5714</strain>
    </source>
</reference>
<dbReference type="EMBL" id="JAUTXU010000016">
    <property type="protein sequence ID" value="KAK3721828.1"/>
    <property type="molecule type" value="Genomic_DNA"/>
</dbReference>
<organism evidence="1 2">
    <name type="scientific">Vermiconidia calcicola</name>
    <dbReference type="NCBI Taxonomy" id="1690605"/>
    <lineage>
        <taxon>Eukaryota</taxon>
        <taxon>Fungi</taxon>
        <taxon>Dikarya</taxon>
        <taxon>Ascomycota</taxon>
        <taxon>Pezizomycotina</taxon>
        <taxon>Dothideomycetes</taxon>
        <taxon>Dothideomycetidae</taxon>
        <taxon>Mycosphaerellales</taxon>
        <taxon>Extremaceae</taxon>
        <taxon>Vermiconidia</taxon>
    </lineage>
</organism>
<gene>
    <name evidence="1" type="ORF">LTR37_002994</name>
</gene>
<dbReference type="Proteomes" id="UP001281147">
    <property type="component" value="Unassembled WGS sequence"/>
</dbReference>
<comment type="caution">
    <text evidence="1">The sequence shown here is derived from an EMBL/GenBank/DDBJ whole genome shotgun (WGS) entry which is preliminary data.</text>
</comment>
<keyword evidence="2" id="KW-1185">Reference proteome</keyword>
<sequence>MLEDESPTSLHSTDSGIAQHILRPPSRNHSEDHRPSYRLFPTVEATPPVSPLSLQQKTLTKVAETHRKRSISLDDTARTAAARQNVTLRTVAVKRGRKVSVTDVTPMSTVQESPVQSPSYSVLPRSSDDASHSRSASVPGDYVRDSQTPPVKIDVNAKPAWSSKQATSHPFAQPRGQPRGLGLSLTPSNLSKRLSHRQGPTRLRPNLTIEVKKETRPPPPPPKSPRHSTNSSSSTAVSAVSAVSSVHGDSPPSATASTPGSLPRTGRIDTPIQTPATVVAKQQSFFPPQGALRVREVIISTEKNGPPDPTGPTLPTQSTDRPTHQKPKAIDLDKPMPSLPLPSLPSSSFSDHVREVREVEGTDQREQNMAIPTHIVSQSPEATHKALVSQAEHTGHSVKESSSSEFKPPVPSLNDLARSQEAPVEPSRLSESALKDHKTITTRESRSPVAESGNRPQSLANLLHTAKADTKVLPVLPTEGGPRPRSATPDGGPPFSKASDPHSGDADPSKTLRDLNKQVEALHARYATLRADRLRLSTAISMSLRADKPGPDYANVLLDQHLTLNAINSSMDICFAKLKSLDCRKEEAVAALLANMKVKSALECARHSGSAKMHLSPALAASSGRSTPEYAAEPKALIPETSRTSKMSPMITPASTPSTPSPTLPQQGDGSVLKGTTDSEKRNTVIKASPAEALNTDSNPPLSPMSTNSGISSLEEERHNLRRIRIKGAKAAKILGLVAQPGTGNSESPGITLPEEAPPKHLHNQKPAEAEAESQSKQKTGEKVKSPLQPAPGTAPPKRKPPPPPRQNTSESLSSVAATSVSSSPPDEHEATTPRSQDVPFGLNGAKRGILQSIQVFVDDDILEYYKGNGW</sequence>
<name>A0ACC3NTA2_9PEZI</name>
<protein>
    <submittedName>
        <fullName evidence="1">Uncharacterized protein</fullName>
    </submittedName>
</protein>
<proteinExistence type="predicted"/>
<evidence type="ECO:0000313" key="1">
    <source>
        <dbReference type="EMBL" id="KAK3721828.1"/>
    </source>
</evidence>
<accession>A0ACC3NTA2</accession>